<dbReference type="InterPro" id="IPR000014">
    <property type="entry name" value="PAS"/>
</dbReference>
<organism evidence="8">
    <name type="scientific">Thermodesulfatator atlanticus</name>
    <dbReference type="NCBI Taxonomy" id="501497"/>
    <lineage>
        <taxon>Bacteria</taxon>
        <taxon>Pseudomonadati</taxon>
        <taxon>Thermodesulfobacteriota</taxon>
        <taxon>Thermodesulfobacteria</taxon>
        <taxon>Thermodesulfobacteriales</taxon>
        <taxon>Thermodesulfatatoraceae</taxon>
        <taxon>Thermodesulfatator</taxon>
    </lineage>
</organism>
<dbReference type="Pfam" id="PF00158">
    <property type="entry name" value="Sigma54_activat"/>
    <property type="match status" value="1"/>
</dbReference>
<sequence length="680" mass="77580">MFNEKIYQIFEDTLDKISEGIFVVDDQFRIIYFNKAAEKILGENKKDIINKSCYQIFEKHIEKEICILIKQQLAKGEPVYQFPIYLKDKEYKKVIYLNAYPIKNTEKDKIVSIVVILNEQIPSNFVNDILDSLGDALFIVDSHFKISLFNQPAEILTGYSANDVIGKYCDEVFKTNICGEDCILLKSIKEKRPIKRSGIFITRYDGTQFPVEITASPLFIKGELVGGLEIFRDISFEIQMKTVLENIGDGVFAVDNYFHITCYNPAMERIIGYNINEVLGKPCSEIFKSELCKEECPVVKAISEGKKISNKHTYFVHKSGRKVPVSITVAPIKDSEGRLIGAVETVRDLSEILTLRKELDKNYQLNDIISKSPKIKRILEVLPDIAESESTVLITGESGTGKEVFARAIHELSPRRNGPFIAVNCAAIPDTLLESELFGYKAGAFTDAKKDKPGRFAIAKGGTLFLDEIGEIPLSLQVKLLRVLETHEYEPLGATKPEKADVRIIAATNQDLEELVEKGLFRQDLFFRLNVARIHLPPLRERKEDIPLLVEYFIQKFRASKGKDIIGITDEALKILMDYDFPGNVRELENIIEYCFIVCKEGLIYPEHLPEHLYKPRREDVLDLSFEKPMTLEEIEKIAILQALKRNNWKKLATCRELGISKDTLRRKLRKYGIQLQGAN</sequence>
<proteinExistence type="predicted"/>
<dbReference type="PROSITE" id="PS50113">
    <property type="entry name" value="PAC"/>
    <property type="match status" value="1"/>
</dbReference>
<dbReference type="SMART" id="SM00382">
    <property type="entry name" value="AAA"/>
    <property type="match status" value="1"/>
</dbReference>
<feature type="domain" description="PAC" evidence="7">
    <location>
        <begin position="309"/>
        <end position="361"/>
    </location>
</feature>
<evidence type="ECO:0000256" key="4">
    <source>
        <dbReference type="ARBA" id="ARBA00023163"/>
    </source>
</evidence>
<feature type="domain" description="PAS" evidence="6">
    <location>
        <begin position="236"/>
        <end position="281"/>
    </location>
</feature>
<dbReference type="PRINTS" id="PR01590">
    <property type="entry name" value="HTHFIS"/>
</dbReference>
<evidence type="ECO:0000259" key="5">
    <source>
        <dbReference type="PROSITE" id="PS50045"/>
    </source>
</evidence>
<dbReference type="Pfam" id="PF13426">
    <property type="entry name" value="PAS_9"/>
    <property type="match status" value="3"/>
</dbReference>
<dbReference type="InterPro" id="IPR025944">
    <property type="entry name" value="Sigma_54_int_dom_CS"/>
</dbReference>
<evidence type="ECO:0000256" key="1">
    <source>
        <dbReference type="ARBA" id="ARBA00022741"/>
    </source>
</evidence>
<dbReference type="Proteomes" id="UP000886101">
    <property type="component" value="Unassembled WGS sequence"/>
</dbReference>
<dbReference type="SMART" id="SM00091">
    <property type="entry name" value="PAS"/>
    <property type="match status" value="3"/>
</dbReference>
<dbReference type="CDD" id="cd00130">
    <property type="entry name" value="PAS"/>
    <property type="match status" value="3"/>
</dbReference>
<keyword evidence="3" id="KW-0805">Transcription regulation</keyword>
<name>A0A7V5U3F4_9BACT</name>
<evidence type="ECO:0000259" key="6">
    <source>
        <dbReference type="PROSITE" id="PS50112"/>
    </source>
</evidence>
<dbReference type="Gene3D" id="3.40.50.300">
    <property type="entry name" value="P-loop containing nucleotide triphosphate hydrolases"/>
    <property type="match status" value="1"/>
</dbReference>
<dbReference type="InterPro" id="IPR058031">
    <property type="entry name" value="AAA_lid_NorR"/>
</dbReference>
<dbReference type="NCBIfam" id="TIGR00229">
    <property type="entry name" value="sensory_box"/>
    <property type="match status" value="3"/>
</dbReference>
<protein>
    <submittedName>
        <fullName evidence="8">PAS domain-containing protein</fullName>
    </submittedName>
</protein>
<dbReference type="Gene3D" id="1.10.10.60">
    <property type="entry name" value="Homeodomain-like"/>
    <property type="match status" value="1"/>
</dbReference>
<keyword evidence="1" id="KW-0547">Nucleotide-binding</keyword>
<gene>
    <name evidence="8" type="ORF">ENJ96_08825</name>
</gene>
<feature type="domain" description="Sigma-54 factor interaction" evidence="5">
    <location>
        <begin position="368"/>
        <end position="597"/>
    </location>
</feature>
<accession>A0A7V5U3F4</accession>
<dbReference type="InterPro" id="IPR025662">
    <property type="entry name" value="Sigma_54_int_dom_ATP-bd_1"/>
</dbReference>
<dbReference type="Gene3D" id="3.30.450.20">
    <property type="entry name" value="PAS domain"/>
    <property type="match status" value="3"/>
</dbReference>
<feature type="domain" description="PAS" evidence="6">
    <location>
        <begin position="6"/>
        <end position="58"/>
    </location>
</feature>
<reference evidence="8" key="1">
    <citation type="journal article" date="2020" name="mSystems">
        <title>Genome- and Community-Level Interaction Insights into Carbon Utilization and Element Cycling Functions of Hydrothermarchaeota in Hydrothermal Sediment.</title>
        <authorList>
            <person name="Zhou Z."/>
            <person name="Liu Y."/>
            <person name="Xu W."/>
            <person name="Pan J."/>
            <person name="Luo Z.H."/>
            <person name="Li M."/>
        </authorList>
    </citation>
    <scope>NUCLEOTIDE SEQUENCE [LARGE SCALE GENOMIC DNA]</scope>
    <source>
        <strain evidence="8">HyVt-533</strain>
    </source>
</reference>
<dbReference type="SUPFAM" id="SSF46689">
    <property type="entry name" value="Homeodomain-like"/>
    <property type="match status" value="1"/>
</dbReference>
<dbReference type="InterPro" id="IPR002197">
    <property type="entry name" value="HTH_Fis"/>
</dbReference>
<dbReference type="InterPro" id="IPR027417">
    <property type="entry name" value="P-loop_NTPase"/>
</dbReference>
<dbReference type="Gene3D" id="1.10.8.60">
    <property type="match status" value="1"/>
</dbReference>
<comment type="caution">
    <text evidence="8">The sequence shown here is derived from an EMBL/GenBank/DDBJ whole genome shotgun (WGS) entry which is preliminary data.</text>
</comment>
<dbReference type="GO" id="GO:0043565">
    <property type="term" value="F:sequence-specific DNA binding"/>
    <property type="evidence" value="ECO:0007669"/>
    <property type="project" value="InterPro"/>
</dbReference>
<dbReference type="PANTHER" id="PTHR32071:SF57">
    <property type="entry name" value="C4-DICARBOXYLATE TRANSPORT TRANSCRIPTIONAL REGULATORY PROTEIN DCTD"/>
    <property type="match status" value="1"/>
</dbReference>
<dbReference type="GO" id="GO:0005524">
    <property type="term" value="F:ATP binding"/>
    <property type="evidence" value="ECO:0007669"/>
    <property type="project" value="UniProtKB-KW"/>
</dbReference>
<evidence type="ECO:0000256" key="3">
    <source>
        <dbReference type="ARBA" id="ARBA00023015"/>
    </source>
</evidence>
<dbReference type="PROSITE" id="PS50112">
    <property type="entry name" value="PAS"/>
    <property type="match status" value="3"/>
</dbReference>
<dbReference type="SUPFAM" id="SSF52540">
    <property type="entry name" value="P-loop containing nucleoside triphosphate hydrolases"/>
    <property type="match status" value="1"/>
</dbReference>
<dbReference type="AlphaFoldDB" id="A0A7V5U3F4"/>
<dbReference type="InterPro" id="IPR003593">
    <property type="entry name" value="AAA+_ATPase"/>
</dbReference>
<evidence type="ECO:0000259" key="7">
    <source>
        <dbReference type="PROSITE" id="PS50113"/>
    </source>
</evidence>
<dbReference type="PANTHER" id="PTHR32071">
    <property type="entry name" value="TRANSCRIPTIONAL REGULATORY PROTEIN"/>
    <property type="match status" value="1"/>
</dbReference>
<dbReference type="CDD" id="cd00009">
    <property type="entry name" value="AAA"/>
    <property type="match status" value="1"/>
</dbReference>
<dbReference type="GO" id="GO:0006355">
    <property type="term" value="P:regulation of DNA-templated transcription"/>
    <property type="evidence" value="ECO:0007669"/>
    <property type="project" value="InterPro"/>
</dbReference>
<evidence type="ECO:0000313" key="8">
    <source>
        <dbReference type="EMBL" id="HHI97936.1"/>
    </source>
</evidence>
<evidence type="ECO:0000256" key="2">
    <source>
        <dbReference type="ARBA" id="ARBA00022840"/>
    </source>
</evidence>
<dbReference type="PROSITE" id="PS00688">
    <property type="entry name" value="SIGMA54_INTERACT_3"/>
    <property type="match status" value="1"/>
</dbReference>
<dbReference type="InterPro" id="IPR002078">
    <property type="entry name" value="Sigma_54_int"/>
</dbReference>
<dbReference type="Pfam" id="PF25601">
    <property type="entry name" value="AAA_lid_14"/>
    <property type="match status" value="1"/>
</dbReference>
<dbReference type="Pfam" id="PF02954">
    <property type="entry name" value="HTH_8"/>
    <property type="match status" value="1"/>
</dbReference>
<dbReference type="PROSITE" id="PS50045">
    <property type="entry name" value="SIGMA54_INTERACT_4"/>
    <property type="match status" value="1"/>
</dbReference>
<dbReference type="SUPFAM" id="SSF55785">
    <property type="entry name" value="PYP-like sensor domain (PAS domain)"/>
    <property type="match status" value="3"/>
</dbReference>
<dbReference type="EMBL" id="DROK01000262">
    <property type="protein sequence ID" value="HHI97936.1"/>
    <property type="molecule type" value="Genomic_DNA"/>
</dbReference>
<keyword evidence="4" id="KW-0804">Transcription</keyword>
<keyword evidence="2" id="KW-0067">ATP-binding</keyword>
<dbReference type="FunFam" id="3.40.50.300:FF:000006">
    <property type="entry name" value="DNA-binding transcriptional regulator NtrC"/>
    <property type="match status" value="1"/>
</dbReference>
<feature type="domain" description="PAS" evidence="6">
    <location>
        <begin position="122"/>
        <end position="167"/>
    </location>
</feature>
<dbReference type="InterPro" id="IPR000700">
    <property type="entry name" value="PAS-assoc_C"/>
</dbReference>
<dbReference type="InterPro" id="IPR009057">
    <property type="entry name" value="Homeodomain-like_sf"/>
</dbReference>
<dbReference type="PROSITE" id="PS00675">
    <property type="entry name" value="SIGMA54_INTERACT_1"/>
    <property type="match status" value="1"/>
</dbReference>
<dbReference type="InterPro" id="IPR035965">
    <property type="entry name" value="PAS-like_dom_sf"/>
</dbReference>